<dbReference type="OrthoDB" id="5876637at2759"/>
<dbReference type="AlphaFoldDB" id="A0A1Y2C3H8"/>
<protein>
    <submittedName>
        <fullName evidence="2">Uncharacterized protein</fullName>
    </submittedName>
</protein>
<accession>A0A1Y2C3H8</accession>
<feature type="compositionally biased region" description="Basic and acidic residues" evidence="1">
    <location>
        <begin position="36"/>
        <end position="55"/>
    </location>
</feature>
<dbReference type="EMBL" id="MCOG01000126">
    <property type="protein sequence ID" value="ORY40865.1"/>
    <property type="molecule type" value="Genomic_DNA"/>
</dbReference>
<dbReference type="Proteomes" id="UP000193920">
    <property type="component" value="Unassembled WGS sequence"/>
</dbReference>
<reference evidence="2 3" key="1">
    <citation type="submission" date="2016-08" db="EMBL/GenBank/DDBJ databases">
        <title>A Parts List for Fungal Cellulosomes Revealed by Comparative Genomics.</title>
        <authorList>
            <consortium name="DOE Joint Genome Institute"/>
            <person name="Haitjema C.H."/>
            <person name="Gilmore S.P."/>
            <person name="Henske J.K."/>
            <person name="Solomon K.V."/>
            <person name="De Groot R."/>
            <person name="Kuo A."/>
            <person name="Mondo S.J."/>
            <person name="Salamov A.A."/>
            <person name="Labutti K."/>
            <person name="Zhao Z."/>
            <person name="Chiniquy J."/>
            <person name="Barry K."/>
            <person name="Brewer H.M."/>
            <person name="Purvine S.O."/>
            <person name="Wright A.T."/>
            <person name="Boxma B."/>
            <person name="Van Alen T."/>
            <person name="Hackstein J.H."/>
            <person name="Baker S.E."/>
            <person name="Grigoriev I.V."/>
            <person name="O'Malley M.A."/>
        </authorList>
    </citation>
    <scope>NUCLEOTIDE SEQUENCE [LARGE SCALE GENOMIC DNA]</scope>
    <source>
        <strain evidence="2 3">G1</strain>
    </source>
</reference>
<sequence>MSFDDLKDNVKFGEQAYEPPTIKVLPKKRKLNSNSNKDDNKIIDKSERKNEEEINRLSKPKLKTLSLIQRKNLIDEREKVISNYRKIKQQRLQKHNPFEDEKDEFEYDPNDFL</sequence>
<dbReference type="PANTHER" id="PTHR21838">
    <property type="entry name" value="COILED-COIL DOMAIN-CONTAINING PROTEIN 137"/>
    <property type="match status" value="1"/>
</dbReference>
<evidence type="ECO:0000256" key="1">
    <source>
        <dbReference type="SAM" id="MobiDB-lite"/>
    </source>
</evidence>
<feature type="region of interest" description="Disordered" evidence="1">
    <location>
        <begin position="90"/>
        <end position="113"/>
    </location>
</feature>
<proteinExistence type="predicted"/>
<keyword evidence="3" id="KW-1185">Reference proteome</keyword>
<dbReference type="PANTHER" id="PTHR21838:SF2">
    <property type="entry name" value="COILED-COIL DOMAIN-CONTAINING PROTEIN 137"/>
    <property type="match status" value="1"/>
</dbReference>
<evidence type="ECO:0000313" key="2">
    <source>
        <dbReference type="EMBL" id="ORY40865.1"/>
    </source>
</evidence>
<feature type="compositionally biased region" description="Acidic residues" evidence="1">
    <location>
        <begin position="100"/>
        <end position="113"/>
    </location>
</feature>
<name>A0A1Y2C3H8_9FUNG</name>
<evidence type="ECO:0000313" key="3">
    <source>
        <dbReference type="Proteomes" id="UP000193920"/>
    </source>
</evidence>
<organism evidence="2 3">
    <name type="scientific">Neocallimastix californiae</name>
    <dbReference type="NCBI Taxonomy" id="1754190"/>
    <lineage>
        <taxon>Eukaryota</taxon>
        <taxon>Fungi</taxon>
        <taxon>Fungi incertae sedis</taxon>
        <taxon>Chytridiomycota</taxon>
        <taxon>Chytridiomycota incertae sedis</taxon>
        <taxon>Neocallimastigomycetes</taxon>
        <taxon>Neocallimastigales</taxon>
        <taxon>Neocallimastigaceae</taxon>
        <taxon>Neocallimastix</taxon>
    </lineage>
</organism>
<feature type="region of interest" description="Disordered" evidence="1">
    <location>
        <begin position="23"/>
        <end position="55"/>
    </location>
</feature>
<gene>
    <name evidence="2" type="ORF">LY90DRAFT_510322</name>
</gene>
<dbReference type="GO" id="GO:0005634">
    <property type="term" value="C:nucleus"/>
    <property type="evidence" value="ECO:0007669"/>
    <property type="project" value="TreeGrafter"/>
</dbReference>
<comment type="caution">
    <text evidence="2">The sequence shown here is derived from an EMBL/GenBank/DDBJ whole genome shotgun (WGS) entry which is preliminary data.</text>
</comment>
<dbReference type="InterPro" id="IPR026680">
    <property type="entry name" value="CCDC137"/>
</dbReference>